<dbReference type="Proteomes" id="UP001165986">
    <property type="component" value="Unassembled WGS sequence"/>
</dbReference>
<protein>
    <submittedName>
        <fullName evidence="1">Uncharacterized protein</fullName>
    </submittedName>
</protein>
<gene>
    <name evidence="1" type="ORF">FNW02_11840</name>
</gene>
<proteinExistence type="predicted"/>
<name>A0AA40SWB9_9NOST</name>
<accession>A0AA40SWB9</accession>
<sequence>MIGTNIYISQETQDSLIKAAALKEMSVEELASSILRESIQEKFGQIRYSYENQGKFAINPLLKMQPYAYLADPNEPAISPDDWEMNQNFEVNV</sequence>
<evidence type="ECO:0000313" key="2">
    <source>
        <dbReference type="Proteomes" id="UP001165986"/>
    </source>
</evidence>
<dbReference type="AlphaFoldDB" id="A0AA40SWB9"/>
<dbReference type="EMBL" id="VJXY01000010">
    <property type="protein sequence ID" value="MBD6616511.1"/>
    <property type="molecule type" value="Genomic_DNA"/>
</dbReference>
<dbReference type="RefSeq" id="WP_191757746.1">
    <property type="nucleotide sequence ID" value="NZ_VJXY01000010.1"/>
</dbReference>
<keyword evidence="2" id="KW-1185">Reference proteome</keyword>
<reference evidence="1" key="1">
    <citation type="submission" date="2019-07" db="EMBL/GenBank/DDBJ databases">
        <title>Toxilogical consequences of a new and cryptic species of cyanobacteria (Komarekiella delphini-convector) recovered from the epidermis of a bottlenose dolphin and 1500 ft. in the air.</title>
        <authorList>
            <person name="Brown A.O."/>
            <person name="Dvorak P."/>
            <person name="Villanueva C.D."/>
            <person name="Foss A.J."/>
            <person name="Garvey A.D."/>
            <person name="Gibson Q.A."/>
            <person name="Johansen J.R."/>
            <person name="Casamatta D.A."/>
        </authorList>
    </citation>
    <scope>NUCLEOTIDE SEQUENCE</scope>
    <source>
        <strain evidence="1">SJRDD-AB1</strain>
    </source>
</reference>
<evidence type="ECO:0000313" key="1">
    <source>
        <dbReference type="EMBL" id="MBD6616511.1"/>
    </source>
</evidence>
<organism evidence="1 2">
    <name type="scientific">Komarekiella delphini-convector SJRDD-AB1</name>
    <dbReference type="NCBI Taxonomy" id="2593771"/>
    <lineage>
        <taxon>Bacteria</taxon>
        <taxon>Bacillati</taxon>
        <taxon>Cyanobacteriota</taxon>
        <taxon>Cyanophyceae</taxon>
        <taxon>Nostocales</taxon>
        <taxon>Nostocaceae</taxon>
        <taxon>Komarekiella</taxon>
        <taxon>Komarekiella delphini-convector</taxon>
    </lineage>
</organism>
<comment type="caution">
    <text evidence="1">The sequence shown here is derived from an EMBL/GenBank/DDBJ whole genome shotgun (WGS) entry which is preliminary data.</text>
</comment>